<evidence type="ECO:0000313" key="3">
    <source>
        <dbReference type="Proteomes" id="UP000188318"/>
    </source>
</evidence>
<dbReference type="STRING" id="602072.A0A1R3S329"/>
<reference evidence="3" key="1">
    <citation type="journal article" date="2017" name="Genome Biol.">
        <title>Comparative genomics reveals high biological diversity and specific adaptations in the industrially and medically important fungal genus Aspergillus.</title>
        <authorList>
            <person name="de Vries R.P."/>
            <person name="Riley R."/>
            <person name="Wiebenga A."/>
            <person name="Aguilar-Osorio G."/>
            <person name="Amillis S."/>
            <person name="Uchima C.A."/>
            <person name="Anderluh G."/>
            <person name="Asadollahi M."/>
            <person name="Askin M."/>
            <person name="Barry K."/>
            <person name="Battaglia E."/>
            <person name="Bayram O."/>
            <person name="Benocci T."/>
            <person name="Braus-Stromeyer S.A."/>
            <person name="Caldana C."/>
            <person name="Canovas D."/>
            <person name="Cerqueira G.C."/>
            <person name="Chen F."/>
            <person name="Chen W."/>
            <person name="Choi C."/>
            <person name="Clum A."/>
            <person name="Dos Santos R.A."/>
            <person name="Damasio A.R."/>
            <person name="Diallinas G."/>
            <person name="Emri T."/>
            <person name="Fekete E."/>
            <person name="Flipphi M."/>
            <person name="Freyberg S."/>
            <person name="Gallo A."/>
            <person name="Gournas C."/>
            <person name="Habgood R."/>
            <person name="Hainaut M."/>
            <person name="Harispe M.L."/>
            <person name="Henrissat B."/>
            <person name="Hilden K.S."/>
            <person name="Hope R."/>
            <person name="Hossain A."/>
            <person name="Karabika E."/>
            <person name="Karaffa L."/>
            <person name="Karanyi Z."/>
            <person name="Krasevec N."/>
            <person name="Kuo A."/>
            <person name="Kusch H."/>
            <person name="LaButti K."/>
            <person name="Lagendijk E.L."/>
            <person name="Lapidus A."/>
            <person name="Levasseur A."/>
            <person name="Lindquist E."/>
            <person name="Lipzen A."/>
            <person name="Logrieco A.F."/>
            <person name="MacCabe A."/>
            <person name="Maekelae M.R."/>
            <person name="Malavazi I."/>
            <person name="Melin P."/>
            <person name="Meyer V."/>
            <person name="Mielnichuk N."/>
            <person name="Miskei M."/>
            <person name="Molnar A.P."/>
            <person name="Mule G."/>
            <person name="Ngan C.Y."/>
            <person name="Orejas M."/>
            <person name="Orosz E."/>
            <person name="Ouedraogo J.P."/>
            <person name="Overkamp K.M."/>
            <person name="Park H.-S."/>
            <person name="Perrone G."/>
            <person name="Piumi F."/>
            <person name="Punt P.J."/>
            <person name="Ram A.F."/>
            <person name="Ramon A."/>
            <person name="Rauscher S."/>
            <person name="Record E."/>
            <person name="Riano-Pachon D.M."/>
            <person name="Robert V."/>
            <person name="Roehrig J."/>
            <person name="Ruller R."/>
            <person name="Salamov A."/>
            <person name="Salih N.S."/>
            <person name="Samson R.A."/>
            <person name="Sandor E."/>
            <person name="Sanguinetti M."/>
            <person name="Schuetze T."/>
            <person name="Sepcic K."/>
            <person name="Shelest E."/>
            <person name="Sherlock G."/>
            <person name="Sophianopoulou V."/>
            <person name="Squina F.M."/>
            <person name="Sun H."/>
            <person name="Susca A."/>
            <person name="Todd R.B."/>
            <person name="Tsang A."/>
            <person name="Unkles S.E."/>
            <person name="van de Wiele N."/>
            <person name="van Rossen-Uffink D."/>
            <person name="Oliveira J.V."/>
            <person name="Vesth T.C."/>
            <person name="Visser J."/>
            <person name="Yu J.-H."/>
            <person name="Zhou M."/>
            <person name="Andersen M.R."/>
            <person name="Archer D.B."/>
            <person name="Baker S.E."/>
            <person name="Benoit I."/>
            <person name="Brakhage A.A."/>
            <person name="Braus G.H."/>
            <person name="Fischer R."/>
            <person name="Frisvad J.C."/>
            <person name="Goldman G.H."/>
            <person name="Houbraken J."/>
            <person name="Oakley B."/>
            <person name="Pocsi I."/>
            <person name="Scazzocchio C."/>
            <person name="Seiboth B."/>
            <person name="vanKuyk P.A."/>
            <person name="Wortman J."/>
            <person name="Dyer P.S."/>
            <person name="Grigoriev I.V."/>
        </authorList>
    </citation>
    <scope>NUCLEOTIDE SEQUENCE [LARGE SCALE GENOMIC DNA]</scope>
    <source>
        <strain evidence="3">ITEM 5010</strain>
    </source>
</reference>
<dbReference type="PANTHER" id="PTHR34144">
    <property type="entry name" value="CHROMOSOME 8, WHOLE GENOME SHOTGUN SEQUENCE"/>
    <property type="match status" value="1"/>
</dbReference>
<dbReference type="OMA" id="WEASESC"/>
<keyword evidence="1" id="KW-1133">Transmembrane helix</keyword>
<protein>
    <submittedName>
        <fullName evidence="2">Glycosyltransferase family 69 protein</fullName>
    </submittedName>
</protein>
<dbReference type="AlphaFoldDB" id="A0A1R3S329"/>
<evidence type="ECO:0000256" key="1">
    <source>
        <dbReference type="SAM" id="Phobius"/>
    </source>
</evidence>
<name>A0A1R3S329_ASPC5</name>
<dbReference type="Pfam" id="PF11735">
    <property type="entry name" value="CAP59_mtransfer"/>
    <property type="match status" value="1"/>
</dbReference>
<sequence>MARLSRDGYEPVARSSLGEGEEIDLEDFKSTISYPHRRVSPVQSCLSTLVSATRGVRRRTRHWLPIAWNLRRPAPTIAWILLTLIVFTFLFVPSYTHLPPHYAALRKVVQESTTPGRGNPRNSTVFIAVSLYDKNGVLASGQWGQALLDLIDMLGPDNVFLSIYENDSDAAGERALRQLRDRVPCNKSVVYEDHFNFTGFPTVTLPDGSEHVRRVEFLAEVRNRALRPLDEHPELRFDRLLFLNDVYFHALDALQLLFSTNTQNGVSDYRAACAVDFINPFKFYDTFASRDLEGYSMGIPFYPWFTTAGKAQSRQDVLHGKDAVRVRSCWGGMVAFDAEFFQHPPPPSIISTSNTSNHTEYMDRPTPVRFRAETDLFWESSECCLIHADIQAPPPLPSSPEEERDTGIYMNPFIRVAYHPRSLSWLGVTRRFEKLYSLVHGITSRVAGLPVYNPRRTEVAGEEVQDQVWVADQSSPRGGGFSTAKRIANGDGFCGRWDMQVLSRRTENGGGGWKAIPVPSA</sequence>
<dbReference type="VEuPathDB" id="FungiDB:ASPCADRAFT_393113"/>
<keyword evidence="2" id="KW-0808">Transferase</keyword>
<keyword evidence="1" id="KW-0812">Transmembrane</keyword>
<dbReference type="OrthoDB" id="262547at2759"/>
<gene>
    <name evidence="2" type="ORF">ASPCADRAFT_393113</name>
</gene>
<dbReference type="InterPro" id="IPR021047">
    <property type="entry name" value="Mannosyltransferase_CMT1"/>
</dbReference>
<dbReference type="Proteomes" id="UP000188318">
    <property type="component" value="Unassembled WGS sequence"/>
</dbReference>
<accession>A0A1R3S329</accession>
<feature type="transmembrane region" description="Helical" evidence="1">
    <location>
        <begin position="77"/>
        <end position="96"/>
    </location>
</feature>
<dbReference type="EMBL" id="KV907493">
    <property type="protein sequence ID" value="OOG01134.1"/>
    <property type="molecule type" value="Genomic_DNA"/>
</dbReference>
<dbReference type="PANTHER" id="PTHR34144:SF8">
    <property type="entry name" value="GLYCOSYLTRANSFERASE FAMILY 69 PROTEIN"/>
    <property type="match status" value="1"/>
</dbReference>
<organism evidence="2 3">
    <name type="scientific">Aspergillus carbonarius (strain ITEM 5010)</name>
    <dbReference type="NCBI Taxonomy" id="602072"/>
    <lineage>
        <taxon>Eukaryota</taxon>
        <taxon>Fungi</taxon>
        <taxon>Dikarya</taxon>
        <taxon>Ascomycota</taxon>
        <taxon>Pezizomycotina</taxon>
        <taxon>Eurotiomycetes</taxon>
        <taxon>Eurotiomycetidae</taxon>
        <taxon>Eurotiales</taxon>
        <taxon>Aspergillaceae</taxon>
        <taxon>Aspergillus</taxon>
        <taxon>Aspergillus subgen. Circumdati</taxon>
    </lineage>
</organism>
<dbReference type="GO" id="GO:0016740">
    <property type="term" value="F:transferase activity"/>
    <property type="evidence" value="ECO:0007669"/>
    <property type="project" value="UniProtKB-KW"/>
</dbReference>
<evidence type="ECO:0000313" key="2">
    <source>
        <dbReference type="EMBL" id="OOG01134.1"/>
    </source>
</evidence>
<keyword evidence="3" id="KW-1185">Reference proteome</keyword>
<keyword evidence="1" id="KW-0472">Membrane</keyword>
<proteinExistence type="predicted"/>